<dbReference type="AlphaFoldDB" id="A0A484MTR9"/>
<feature type="signal peptide" evidence="1">
    <location>
        <begin position="1"/>
        <end position="24"/>
    </location>
</feature>
<dbReference type="EMBL" id="OOIL02004480">
    <property type="protein sequence ID" value="VFQ91827.1"/>
    <property type="molecule type" value="Genomic_DNA"/>
</dbReference>
<evidence type="ECO:0000313" key="2">
    <source>
        <dbReference type="EMBL" id="VFQ91827.1"/>
    </source>
</evidence>
<dbReference type="Proteomes" id="UP000595140">
    <property type="component" value="Unassembled WGS sequence"/>
</dbReference>
<organism evidence="2 3">
    <name type="scientific">Cuscuta campestris</name>
    <dbReference type="NCBI Taxonomy" id="132261"/>
    <lineage>
        <taxon>Eukaryota</taxon>
        <taxon>Viridiplantae</taxon>
        <taxon>Streptophyta</taxon>
        <taxon>Embryophyta</taxon>
        <taxon>Tracheophyta</taxon>
        <taxon>Spermatophyta</taxon>
        <taxon>Magnoliopsida</taxon>
        <taxon>eudicotyledons</taxon>
        <taxon>Gunneridae</taxon>
        <taxon>Pentapetalae</taxon>
        <taxon>asterids</taxon>
        <taxon>lamiids</taxon>
        <taxon>Solanales</taxon>
        <taxon>Convolvulaceae</taxon>
        <taxon>Cuscuteae</taxon>
        <taxon>Cuscuta</taxon>
        <taxon>Cuscuta subgen. Grammica</taxon>
        <taxon>Cuscuta sect. Cleistogrammica</taxon>
    </lineage>
</organism>
<dbReference type="PANTHER" id="PTHR33090">
    <property type="entry name" value="DUF3774 DOMAIN PROTEIN-RELATED"/>
    <property type="match status" value="1"/>
</dbReference>
<dbReference type="InterPro" id="IPR022251">
    <property type="entry name" value="DUF3774_wound-induced"/>
</dbReference>
<sequence>MSGGCGGSKRTAWLVAASIAAVEALKDQGIARWNYPIRTLHQHAKSKVTSYCQTKRCSSSLPPSSVVSGKVIREANKVSKTEKNMNRVVEMNCFGPSTVRF</sequence>
<reference evidence="2 3" key="1">
    <citation type="submission" date="2018-04" db="EMBL/GenBank/DDBJ databases">
        <authorList>
            <person name="Vogel A."/>
        </authorList>
    </citation>
    <scope>NUCLEOTIDE SEQUENCE [LARGE SCALE GENOMIC DNA]</scope>
</reference>
<evidence type="ECO:0008006" key="4">
    <source>
        <dbReference type="Google" id="ProtNLM"/>
    </source>
</evidence>
<keyword evidence="3" id="KW-1185">Reference proteome</keyword>
<dbReference type="Pfam" id="PF12609">
    <property type="entry name" value="DUF3774"/>
    <property type="match status" value="1"/>
</dbReference>
<dbReference type="OrthoDB" id="691528at2759"/>
<keyword evidence="1" id="KW-0732">Signal</keyword>
<evidence type="ECO:0000256" key="1">
    <source>
        <dbReference type="SAM" id="SignalP"/>
    </source>
</evidence>
<accession>A0A484MTR9</accession>
<gene>
    <name evidence="2" type="ORF">CCAM_LOCUS33603</name>
</gene>
<protein>
    <recommendedName>
        <fullName evidence="4">Wound-responsive family protein</fullName>
    </recommendedName>
</protein>
<evidence type="ECO:0000313" key="3">
    <source>
        <dbReference type="Proteomes" id="UP000595140"/>
    </source>
</evidence>
<proteinExistence type="predicted"/>
<feature type="chain" id="PRO_5019747589" description="Wound-responsive family protein" evidence="1">
    <location>
        <begin position="25"/>
        <end position="101"/>
    </location>
</feature>
<name>A0A484MTR9_9ASTE</name>